<dbReference type="InterPro" id="IPR016425">
    <property type="entry name" value="IspG_bac"/>
</dbReference>
<keyword evidence="2 7" id="KW-0479">Metal-binding</keyword>
<reference evidence="10 11" key="1">
    <citation type="journal article" date="2011" name="Int. J. Syst. Evol. Microbiol.">
        <title>Description of Undibacterium oligocarboniphilum sp. nov., isolated from purified water, and Undibacterium pigrum strain CCUG 49012 as the type strain of Undibacterium parvum sp. nov., and emended descriptions of the genus Undibacterium and the species Undibacterium pigrum.</title>
        <authorList>
            <person name="Eder W."/>
            <person name="Wanner G."/>
            <person name="Ludwig W."/>
            <person name="Busse H.J."/>
            <person name="Ziemke-Kageler F."/>
            <person name="Lang E."/>
        </authorList>
    </citation>
    <scope>NUCLEOTIDE SEQUENCE [LARGE SCALE GENOMIC DNA]</scope>
    <source>
        <strain evidence="10 11">DSM 23061</strain>
    </source>
</reference>
<name>A0A3S9HF75_9BURK</name>
<gene>
    <name evidence="7" type="primary">ispG</name>
    <name evidence="10" type="ORF">EJN92_00575</name>
</gene>
<comment type="cofactor">
    <cofactor evidence="7">
        <name>[4Fe-4S] cluster</name>
        <dbReference type="ChEBI" id="CHEBI:49883"/>
    </cofactor>
    <text evidence="7">Binds 1 [4Fe-4S] cluster.</text>
</comment>
<organism evidence="10 11">
    <name type="scientific">Undibacterium parvum</name>
    <dbReference type="NCBI Taxonomy" id="401471"/>
    <lineage>
        <taxon>Bacteria</taxon>
        <taxon>Pseudomonadati</taxon>
        <taxon>Pseudomonadota</taxon>
        <taxon>Betaproteobacteria</taxon>
        <taxon>Burkholderiales</taxon>
        <taxon>Oxalobacteraceae</taxon>
        <taxon>Undibacterium</taxon>
    </lineage>
</organism>
<dbReference type="InterPro" id="IPR058579">
    <property type="entry name" value="IspG_C"/>
</dbReference>
<keyword evidence="6 7" id="KW-0414">Isoprene biosynthesis</keyword>
<comment type="catalytic activity">
    <reaction evidence="7">
        <text>(2E)-4-hydroxy-3-methylbut-2-enyl diphosphate + oxidized [flavodoxin] + H2O + 2 H(+) = 2-C-methyl-D-erythritol 2,4-cyclic diphosphate + reduced [flavodoxin]</text>
        <dbReference type="Rhea" id="RHEA:43604"/>
        <dbReference type="Rhea" id="RHEA-COMP:10622"/>
        <dbReference type="Rhea" id="RHEA-COMP:10623"/>
        <dbReference type="ChEBI" id="CHEBI:15377"/>
        <dbReference type="ChEBI" id="CHEBI:15378"/>
        <dbReference type="ChEBI" id="CHEBI:57618"/>
        <dbReference type="ChEBI" id="CHEBI:58210"/>
        <dbReference type="ChEBI" id="CHEBI:58483"/>
        <dbReference type="ChEBI" id="CHEBI:128753"/>
        <dbReference type="EC" id="1.17.7.3"/>
    </reaction>
</comment>
<dbReference type="RefSeq" id="WP_126126054.1">
    <property type="nucleotide sequence ID" value="NZ_CP034464.1"/>
</dbReference>
<comment type="function">
    <text evidence="7">Converts 2C-methyl-D-erythritol 2,4-cyclodiphosphate (ME-2,4cPP) into 1-hydroxy-2-methyl-2-(E)-butenyl 4-diphosphate.</text>
</comment>
<evidence type="ECO:0000256" key="3">
    <source>
        <dbReference type="ARBA" id="ARBA00023002"/>
    </source>
</evidence>
<feature type="binding site" evidence="7">
    <location>
        <position position="305"/>
    </location>
    <ligand>
        <name>[4Fe-4S] cluster</name>
        <dbReference type="ChEBI" id="CHEBI:49883"/>
    </ligand>
</feature>
<feature type="domain" description="IspG C-terminal" evidence="9">
    <location>
        <begin position="302"/>
        <end position="402"/>
    </location>
</feature>
<dbReference type="GO" id="GO:0019288">
    <property type="term" value="P:isopentenyl diphosphate biosynthetic process, methylerythritol 4-phosphate pathway"/>
    <property type="evidence" value="ECO:0007669"/>
    <property type="project" value="UniProtKB-UniRule"/>
</dbReference>
<dbReference type="GO" id="GO:0051539">
    <property type="term" value="F:4 iron, 4 sulfur cluster binding"/>
    <property type="evidence" value="ECO:0007669"/>
    <property type="project" value="UniProtKB-UniRule"/>
</dbReference>
<dbReference type="EC" id="1.17.7.3" evidence="7"/>
<evidence type="ECO:0000256" key="7">
    <source>
        <dbReference type="HAMAP-Rule" id="MF_00159"/>
    </source>
</evidence>
<dbReference type="NCBIfam" id="TIGR00612">
    <property type="entry name" value="ispG_gcpE"/>
    <property type="match status" value="1"/>
</dbReference>
<accession>A0A3S9HF75</accession>
<dbReference type="GO" id="GO:0016114">
    <property type="term" value="P:terpenoid biosynthetic process"/>
    <property type="evidence" value="ECO:0007669"/>
    <property type="project" value="InterPro"/>
</dbReference>
<feature type="binding site" evidence="7">
    <location>
        <position position="351"/>
    </location>
    <ligand>
        <name>[4Fe-4S] cluster</name>
        <dbReference type="ChEBI" id="CHEBI:49883"/>
    </ligand>
</feature>
<keyword evidence="11" id="KW-1185">Reference proteome</keyword>
<dbReference type="EMBL" id="CP034464">
    <property type="protein sequence ID" value="AZP10655.1"/>
    <property type="molecule type" value="Genomic_DNA"/>
</dbReference>
<keyword evidence="4 7" id="KW-0408">Iron</keyword>
<keyword evidence="5 7" id="KW-0411">Iron-sulfur</keyword>
<dbReference type="InterPro" id="IPR011005">
    <property type="entry name" value="Dihydropteroate_synth-like_sf"/>
</dbReference>
<comment type="pathway">
    <text evidence="7">Isoprenoid biosynthesis; isopentenyl diphosphate biosynthesis via DXP pathway; isopentenyl diphosphate from 1-deoxy-D-xylulose 5-phosphate: step 5/6.</text>
</comment>
<evidence type="ECO:0000313" key="10">
    <source>
        <dbReference type="EMBL" id="AZP10655.1"/>
    </source>
</evidence>
<proteinExistence type="inferred from homology"/>
<dbReference type="Proteomes" id="UP000275663">
    <property type="component" value="Chromosome"/>
</dbReference>
<dbReference type="FunFam" id="3.30.413.10:FF:000012">
    <property type="entry name" value="4-hydroxy-3-methylbut-2-en-1-yl diphosphate synthase (flavodoxin)"/>
    <property type="match status" value="1"/>
</dbReference>
<evidence type="ECO:0000256" key="5">
    <source>
        <dbReference type="ARBA" id="ARBA00023014"/>
    </source>
</evidence>
<dbReference type="PIRSF" id="PIRSF004640">
    <property type="entry name" value="IspG"/>
    <property type="match status" value="1"/>
</dbReference>
<dbReference type="UniPathway" id="UPA00056">
    <property type="reaction ID" value="UER00096"/>
</dbReference>
<dbReference type="NCBIfam" id="NF001540">
    <property type="entry name" value="PRK00366.1"/>
    <property type="match status" value="1"/>
</dbReference>
<comment type="similarity">
    <text evidence="7">Belongs to the IspG family.</text>
</comment>
<dbReference type="AlphaFoldDB" id="A0A3S9HF75"/>
<dbReference type="InterPro" id="IPR004588">
    <property type="entry name" value="IspG_bac-typ"/>
</dbReference>
<evidence type="ECO:0000256" key="4">
    <source>
        <dbReference type="ARBA" id="ARBA00023004"/>
    </source>
</evidence>
<keyword evidence="1 7" id="KW-0004">4Fe-4S</keyword>
<dbReference type="HAMAP" id="MF_00159">
    <property type="entry name" value="IspG"/>
    <property type="match status" value="1"/>
</dbReference>
<dbReference type="Pfam" id="PF04551">
    <property type="entry name" value="GcpE"/>
    <property type="match status" value="1"/>
</dbReference>
<dbReference type="InterPro" id="IPR045854">
    <property type="entry name" value="NO2/SO3_Rdtase_4Fe4S_sf"/>
</dbReference>
<keyword evidence="3 7" id="KW-0560">Oxidoreductase</keyword>
<protein>
    <recommendedName>
        <fullName evidence="7">4-hydroxy-3-methylbut-2-en-1-yl diphosphate synthase (flavodoxin)</fullName>
        <ecNumber evidence="7">1.17.7.3</ecNumber>
    </recommendedName>
    <alternativeName>
        <fullName evidence="7">1-hydroxy-2-methyl-2-(E)-butenyl 4-diphosphate synthase</fullName>
    </alternativeName>
</protein>
<feature type="binding site" evidence="7">
    <location>
        <position position="308"/>
    </location>
    <ligand>
        <name>[4Fe-4S] cluster</name>
        <dbReference type="ChEBI" id="CHEBI:49883"/>
    </ligand>
</feature>
<dbReference type="PANTHER" id="PTHR30454">
    <property type="entry name" value="4-HYDROXY-3-METHYLBUT-2-EN-1-YL DIPHOSPHATE SYNTHASE"/>
    <property type="match status" value="1"/>
</dbReference>
<sequence>MMNSGALARRVSRGVKITYGSREVQVGGGAPIVIQSMTNTDTADVIGTAIQIKELARAGSEIVRITVNNAESAAAVPAIREQLDKMGVDVPLVGDFHYNGHILLKDYPGCAEALSKYRINPGNVGQGSKRDSQFAQMIDIACRYNKPVRIGVNWGSLDQALLARIMDENAQRVNPWSAQSVMYEALITSAIENAVRAEELGLAADKIILSCKVSGVQDLIAVYRSLAQRCEYPLHLGLTEAGMGSKGIVASTAALAVLLQEGLGDTIRISLTPEPGGDRCKEVIVGQEILQTMGLRKFTPMVIACPGCGRTTSTVFQELADDIQTYLRDQMPVWKLQYPGVESMNVAVMGCIVNGPGESKHANIGISLPGTGESPAAPVFIDGEKAMTLRGESIAKEFQAIVLEYVRSHYSSSASAK</sequence>
<dbReference type="PANTHER" id="PTHR30454:SF0">
    <property type="entry name" value="4-HYDROXY-3-METHYLBUT-2-EN-1-YL DIPHOSPHATE SYNTHASE (FERREDOXIN), CHLOROPLASTIC"/>
    <property type="match status" value="1"/>
</dbReference>
<dbReference type="GO" id="GO:0005506">
    <property type="term" value="F:iron ion binding"/>
    <property type="evidence" value="ECO:0007669"/>
    <property type="project" value="InterPro"/>
</dbReference>
<dbReference type="InterPro" id="IPR058578">
    <property type="entry name" value="IspG_TIM"/>
</dbReference>
<feature type="domain" description="IspG TIM-barrel" evidence="8">
    <location>
        <begin position="23"/>
        <end position="286"/>
    </location>
</feature>
<dbReference type="OrthoDB" id="9803214at2"/>
<dbReference type="GO" id="GO:0141197">
    <property type="term" value="F:4-hydroxy-3-methylbut-2-enyl-diphosphate synthase activity (flavodoxin)"/>
    <property type="evidence" value="ECO:0007669"/>
    <property type="project" value="UniProtKB-EC"/>
</dbReference>
<dbReference type="KEGG" id="upv:EJN92_00575"/>
<evidence type="ECO:0000259" key="9">
    <source>
        <dbReference type="Pfam" id="PF26540"/>
    </source>
</evidence>
<evidence type="ECO:0000256" key="6">
    <source>
        <dbReference type="ARBA" id="ARBA00023229"/>
    </source>
</evidence>
<evidence type="ECO:0000256" key="2">
    <source>
        <dbReference type="ARBA" id="ARBA00022723"/>
    </source>
</evidence>
<evidence type="ECO:0000313" key="11">
    <source>
        <dbReference type="Proteomes" id="UP000275663"/>
    </source>
</evidence>
<dbReference type="Gene3D" id="3.20.20.20">
    <property type="entry name" value="Dihydropteroate synthase-like"/>
    <property type="match status" value="1"/>
</dbReference>
<evidence type="ECO:0000256" key="1">
    <source>
        <dbReference type="ARBA" id="ARBA00022485"/>
    </source>
</evidence>
<dbReference type="Pfam" id="PF26540">
    <property type="entry name" value="GcpE_C"/>
    <property type="match status" value="1"/>
</dbReference>
<evidence type="ECO:0000259" key="8">
    <source>
        <dbReference type="Pfam" id="PF04551"/>
    </source>
</evidence>
<feature type="binding site" evidence="7">
    <location>
        <position position="358"/>
    </location>
    <ligand>
        <name>[4Fe-4S] cluster</name>
        <dbReference type="ChEBI" id="CHEBI:49883"/>
    </ligand>
</feature>
<dbReference type="GO" id="GO:0046429">
    <property type="term" value="F:4-hydroxy-3-methylbut-2-en-1-yl diphosphate synthase activity (ferredoxin)"/>
    <property type="evidence" value="ECO:0007669"/>
    <property type="project" value="UniProtKB-UniRule"/>
</dbReference>
<dbReference type="Gene3D" id="3.30.413.10">
    <property type="entry name" value="Sulfite Reductase Hemoprotein, domain 1"/>
    <property type="match status" value="1"/>
</dbReference>